<protein>
    <recommendedName>
        <fullName evidence="5">Outer membrane protein, OmpA family</fullName>
    </recommendedName>
</protein>
<keyword evidence="2" id="KW-0472">Membrane</keyword>
<reference evidence="3 4" key="1">
    <citation type="submission" date="2024-05" db="EMBL/GenBank/DDBJ databases">
        <authorList>
            <person name="Kim H.-Y."/>
            <person name="Kim E."/>
            <person name="Cai Y."/>
            <person name="Yang S.-M."/>
            <person name="Lee W."/>
        </authorList>
    </citation>
    <scope>NUCLEOTIDE SEQUENCE [LARGE SCALE GENOMIC DNA]</scope>
    <source>
        <strain evidence="3 4">FBL11</strain>
    </source>
</reference>
<evidence type="ECO:0000256" key="2">
    <source>
        <dbReference type="SAM" id="Phobius"/>
    </source>
</evidence>
<evidence type="ECO:0000256" key="1">
    <source>
        <dbReference type="SAM" id="MobiDB-lite"/>
    </source>
</evidence>
<comment type="caution">
    <text evidence="3">The sequence shown here is derived from an EMBL/GenBank/DDBJ whole genome shotgun (WGS) entry which is preliminary data.</text>
</comment>
<keyword evidence="2" id="KW-1133">Transmembrane helix</keyword>
<organism evidence="3 4">
    <name type="scientific">Psychrobacter saeujeotis</name>
    <dbReference type="NCBI Taxonomy" id="3143436"/>
    <lineage>
        <taxon>Bacteria</taxon>
        <taxon>Pseudomonadati</taxon>
        <taxon>Pseudomonadota</taxon>
        <taxon>Gammaproteobacteria</taxon>
        <taxon>Moraxellales</taxon>
        <taxon>Moraxellaceae</taxon>
        <taxon>Psychrobacter</taxon>
    </lineage>
</organism>
<sequence>MTIIDQLEQTVTTAVLGNNSSVAHVSLLEQFYAIFITRLAQPDVYKQLSRTDQDLPLQAVSGVTVFEQLWQKASLRQWFINELAMSHHVDTQTTEKLLINAASLTYQELNVLANGQFLPVFLQTQQLSVRPYLPVWAERVISPKDAVNENIKLDEDALNDIENTADDIVESDATDVPSIVVKPMAGVSSLTGSLSKNDSTLNNITTLDKELFLTDTSNVIHTNPSDYRDSDTSESRLKGRTRNPRNNLIVKVLLLIGALLAIGLAWVFVIKPNYLTAAPVEPVADIPVEAEPTTEPAVEDLSPVELLIVLDDSGNIYTCTATVGDTVLQNALNQALHVSFGAQTNSCMLEVKQGVAKRLSNIDVEALPRVFTLLRAVPFARLQLQNAALNLEAPDDVLLQRLVTDIRTIIPTAMITHAAPLPLTNSDEITDDNNDDISMMNSRDNQSNDIKKPLNNTYDETYPQNNNPRNNDLQNNDMSSSQSAWQSNNDTSSTTETIPYNTNPDKDMNNQTNNERSFTTSIGSMSAAEVDDLANTTIVAEKLRNERPVDKNIVQER</sequence>
<evidence type="ECO:0000313" key="4">
    <source>
        <dbReference type="Proteomes" id="UP001461960"/>
    </source>
</evidence>
<accession>A0ABU9XBH4</accession>
<keyword evidence="4" id="KW-1185">Reference proteome</keyword>
<feature type="compositionally biased region" description="Polar residues" evidence="1">
    <location>
        <begin position="478"/>
        <end position="517"/>
    </location>
</feature>
<gene>
    <name evidence="3" type="ORF">AAIR29_10555</name>
</gene>
<proteinExistence type="predicted"/>
<feature type="compositionally biased region" description="Low complexity" evidence="1">
    <location>
        <begin position="463"/>
        <end position="477"/>
    </location>
</feature>
<evidence type="ECO:0000313" key="3">
    <source>
        <dbReference type="EMBL" id="MEN2752071.1"/>
    </source>
</evidence>
<dbReference type="EMBL" id="JBDGHN010000005">
    <property type="protein sequence ID" value="MEN2752071.1"/>
    <property type="molecule type" value="Genomic_DNA"/>
</dbReference>
<keyword evidence="2" id="KW-0812">Transmembrane</keyword>
<feature type="transmembrane region" description="Helical" evidence="2">
    <location>
        <begin position="248"/>
        <end position="269"/>
    </location>
</feature>
<dbReference type="RefSeq" id="WP_299218245.1">
    <property type="nucleotide sequence ID" value="NZ_JBDGHN010000005.1"/>
</dbReference>
<dbReference type="Proteomes" id="UP001461960">
    <property type="component" value="Unassembled WGS sequence"/>
</dbReference>
<feature type="region of interest" description="Disordered" evidence="1">
    <location>
        <begin position="423"/>
        <end position="517"/>
    </location>
</feature>
<evidence type="ECO:0008006" key="5">
    <source>
        <dbReference type="Google" id="ProtNLM"/>
    </source>
</evidence>
<feature type="compositionally biased region" description="Low complexity" evidence="1">
    <location>
        <begin position="436"/>
        <end position="445"/>
    </location>
</feature>
<name>A0ABU9XBH4_9GAMM</name>